<evidence type="ECO:0000313" key="2">
    <source>
        <dbReference type="EMBL" id="QGM44238.1"/>
    </source>
</evidence>
<evidence type="ECO:0000256" key="1">
    <source>
        <dbReference type="SAM" id="MobiDB-lite"/>
    </source>
</evidence>
<reference evidence="2 3" key="1">
    <citation type="submission" date="2019-11" db="EMBL/GenBank/DDBJ databases">
        <title>The genome sequence of Methylocystis heyeri.</title>
        <authorList>
            <person name="Oshkin I.Y."/>
            <person name="Miroshnikov K."/>
            <person name="Dedysh S.N."/>
        </authorList>
    </citation>
    <scope>NUCLEOTIDE SEQUENCE [LARGE SCALE GENOMIC DNA]</scope>
    <source>
        <strain evidence="2 3">H2</strain>
    </source>
</reference>
<dbReference type="EMBL" id="CP046052">
    <property type="protein sequence ID" value="QGM44238.1"/>
    <property type="molecule type" value="Genomic_DNA"/>
</dbReference>
<keyword evidence="3" id="KW-1185">Reference proteome</keyword>
<dbReference type="OrthoDB" id="8160435at2"/>
<dbReference type="Proteomes" id="UP000309061">
    <property type="component" value="Chromosome"/>
</dbReference>
<dbReference type="AlphaFoldDB" id="A0A6B8KCJ9"/>
<evidence type="ECO:0000313" key="3">
    <source>
        <dbReference type="Proteomes" id="UP000309061"/>
    </source>
</evidence>
<protein>
    <submittedName>
        <fullName evidence="2">DUF1190 domain-containing protein</fullName>
    </submittedName>
</protein>
<name>A0A6B8KCJ9_9HYPH</name>
<dbReference type="KEGG" id="mhey:H2LOC_000130"/>
<proteinExistence type="predicted"/>
<dbReference type="Pfam" id="PF06693">
    <property type="entry name" value="DUF1190"/>
    <property type="match status" value="1"/>
</dbReference>
<feature type="region of interest" description="Disordered" evidence="1">
    <location>
        <begin position="113"/>
        <end position="181"/>
    </location>
</feature>
<dbReference type="InterPro" id="IPR009576">
    <property type="entry name" value="Biofilm_formation_YgiB"/>
</dbReference>
<accession>A0A6B8KCJ9</accession>
<organism evidence="2 3">
    <name type="scientific">Methylocystis heyeri</name>
    <dbReference type="NCBI Taxonomy" id="391905"/>
    <lineage>
        <taxon>Bacteria</taxon>
        <taxon>Pseudomonadati</taxon>
        <taxon>Pseudomonadota</taxon>
        <taxon>Alphaproteobacteria</taxon>
        <taxon>Hyphomicrobiales</taxon>
        <taxon>Methylocystaceae</taxon>
        <taxon>Methylocystis</taxon>
    </lineage>
</organism>
<gene>
    <name evidence="2" type="ORF">H2LOC_000130</name>
</gene>
<sequence length="181" mass="18980">MGAGKFTAEQCANAVANSKAEFEEKAPRFPTREACEKLFPDAGCSLGFKGADGWAGKKSGIYFSPRQQGFVVTSSGRDPVTTPFTAGPHISFSPRAIARRDAGVNFSIGQKARESWRAEPAGSPAKGTSQEFGLSNAPAGDRGAVPPPPPVDPDFDCASFLEPSKDGQKGVGCYPAPARKK</sequence>